<organism evidence="1 2">
    <name type="scientific">Phlebiopsis gigantea (strain 11061_1 CR5-6)</name>
    <name type="common">White-rot fungus</name>
    <name type="synonym">Peniophora gigantea</name>
    <dbReference type="NCBI Taxonomy" id="745531"/>
    <lineage>
        <taxon>Eukaryota</taxon>
        <taxon>Fungi</taxon>
        <taxon>Dikarya</taxon>
        <taxon>Basidiomycota</taxon>
        <taxon>Agaricomycotina</taxon>
        <taxon>Agaricomycetes</taxon>
        <taxon>Polyporales</taxon>
        <taxon>Phanerochaetaceae</taxon>
        <taxon>Phlebiopsis</taxon>
    </lineage>
</organism>
<evidence type="ECO:0000313" key="2">
    <source>
        <dbReference type="Proteomes" id="UP000053257"/>
    </source>
</evidence>
<dbReference type="Proteomes" id="UP000053257">
    <property type="component" value="Unassembled WGS sequence"/>
</dbReference>
<dbReference type="EMBL" id="KN840579">
    <property type="protein sequence ID" value="KIP04295.1"/>
    <property type="molecule type" value="Genomic_DNA"/>
</dbReference>
<dbReference type="AlphaFoldDB" id="A0A0C3S6T8"/>
<keyword evidence="2" id="KW-1185">Reference proteome</keyword>
<accession>A0A0C3S6T8</accession>
<sequence length="123" mass="13272">MGFRKQPAALEEGVYESTAGEFAPPITQTNHVMSISTANEDLTTTSASTHPVVFMITVSCPRESCEGDVSVPVMLNSVPFPPTSADVNKYEDVSWKRTKCPGCKLTVRVSATMTTVASIELEE</sequence>
<evidence type="ECO:0000313" key="1">
    <source>
        <dbReference type="EMBL" id="KIP04295.1"/>
    </source>
</evidence>
<reference evidence="1 2" key="1">
    <citation type="journal article" date="2014" name="PLoS Genet.">
        <title>Analysis of the Phlebiopsis gigantea genome, transcriptome and secretome provides insight into its pioneer colonization strategies of wood.</title>
        <authorList>
            <person name="Hori C."/>
            <person name="Ishida T."/>
            <person name="Igarashi K."/>
            <person name="Samejima M."/>
            <person name="Suzuki H."/>
            <person name="Master E."/>
            <person name="Ferreira P."/>
            <person name="Ruiz-Duenas F.J."/>
            <person name="Held B."/>
            <person name="Canessa P."/>
            <person name="Larrondo L.F."/>
            <person name="Schmoll M."/>
            <person name="Druzhinina I.S."/>
            <person name="Kubicek C.P."/>
            <person name="Gaskell J.A."/>
            <person name="Kersten P."/>
            <person name="St John F."/>
            <person name="Glasner J."/>
            <person name="Sabat G."/>
            <person name="Splinter BonDurant S."/>
            <person name="Syed K."/>
            <person name="Yadav J."/>
            <person name="Mgbeahuruike A.C."/>
            <person name="Kovalchuk A."/>
            <person name="Asiegbu F.O."/>
            <person name="Lackner G."/>
            <person name="Hoffmeister D."/>
            <person name="Rencoret J."/>
            <person name="Gutierrez A."/>
            <person name="Sun H."/>
            <person name="Lindquist E."/>
            <person name="Barry K."/>
            <person name="Riley R."/>
            <person name="Grigoriev I.V."/>
            <person name="Henrissat B."/>
            <person name="Kues U."/>
            <person name="Berka R.M."/>
            <person name="Martinez A.T."/>
            <person name="Covert S.F."/>
            <person name="Blanchette R.A."/>
            <person name="Cullen D."/>
        </authorList>
    </citation>
    <scope>NUCLEOTIDE SEQUENCE [LARGE SCALE GENOMIC DNA]</scope>
    <source>
        <strain evidence="1 2">11061_1 CR5-6</strain>
    </source>
</reference>
<gene>
    <name evidence="1" type="ORF">PHLGIDRAFT_20006</name>
</gene>
<name>A0A0C3S6T8_PHLG1</name>
<dbReference type="HOGENOM" id="CLU_2016084_0_0_1"/>
<proteinExistence type="predicted"/>
<protein>
    <submittedName>
        <fullName evidence="1">Uncharacterized protein</fullName>
    </submittedName>
</protein>